<dbReference type="CDD" id="cd00202">
    <property type="entry name" value="ZnF_GATA"/>
    <property type="match status" value="1"/>
</dbReference>
<proteinExistence type="predicted"/>
<feature type="region of interest" description="Disordered" evidence="6">
    <location>
        <begin position="151"/>
        <end position="217"/>
    </location>
</feature>
<dbReference type="PANTHER" id="PTHR46855:SF1">
    <property type="entry name" value="GATA TRANSCRIPTION FACTOR 26"/>
    <property type="match status" value="1"/>
</dbReference>
<dbReference type="InterPro" id="IPR038108">
    <property type="entry name" value="RPN13_DEUBAD_sf"/>
</dbReference>
<dbReference type="GO" id="GO:0005634">
    <property type="term" value="C:nucleus"/>
    <property type="evidence" value="ECO:0007669"/>
    <property type="project" value="UniProtKB-SubCell"/>
</dbReference>
<dbReference type="InterPro" id="IPR000679">
    <property type="entry name" value="Znf_GATA"/>
</dbReference>
<gene>
    <name evidence="8" type="ORF">TEA_000882</name>
</gene>
<dbReference type="SMART" id="SM00401">
    <property type="entry name" value="ZnF_GATA"/>
    <property type="match status" value="1"/>
</dbReference>
<feature type="region of interest" description="Disordered" evidence="6">
    <location>
        <begin position="496"/>
        <end position="523"/>
    </location>
</feature>
<dbReference type="InterPro" id="IPR044589">
    <property type="entry name" value="GATA26/27"/>
</dbReference>
<name>A0A4S4F4W1_CAMSN</name>
<dbReference type="EMBL" id="SDRB02000096">
    <property type="protein sequence ID" value="THG23865.1"/>
    <property type="molecule type" value="Genomic_DNA"/>
</dbReference>
<accession>A0A4S4F4W1</accession>
<comment type="subcellular location">
    <subcellularLocation>
        <location evidence="1">Nucleus</location>
    </subcellularLocation>
</comment>
<feature type="compositionally biased region" description="Polar residues" evidence="6">
    <location>
        <begin position="192"/>
        <end position="203"/>
    </location>
</feature>
<dbReference type="PANTHER" id="PTHR46855">
    <property type="entry name" value="OSJNBB0038F03.10 PROTEIN"/>
    <property type="match status" value="1"/>
</dbReference>
<keyword evidence="3" id="KW-0238">DNA-binding</keyword>
<feature type="region of interest" description="Disordered" evidence="6">
    <location>
        <begin position="270"/>
        <end position="289"/>
    </location>
</feature>
<dbReference type="Proteomes" id="UP000306102">
    <property type="component" value="Unassembled WGS sequence"/>
</dbReference>
<organism evidence="8 9">
    <name type="scientific">Camellia sinensis var. sinensis</name>
    <name type="common">China tea</name>
    <dbReference type="NCBI Taxonomy" id="542762"/>
    <lineage>
        <taxon>Eukaryota</taxon>
        <taxon>Viridiplantae</taxon>
        <taxon>Streptophyta</taxon>
        <taxon>Embryophyta</taxon>
        <taxon>Tracheophyta</taxon>
        <taxon>Spermatophyta</taxon>
        <taxon>Magnoliopsida</taxon>
        <taxon>eudicotyledons</taxon>
        <taxon>Gunneridae</taxon>
        <taxon>Pentapetalae</taxon>
        <taxon>asterids</taxon>
        <taxon>Ericales</taxon>
        <taxon>Theaceae</taxon>
        <taxon>Camellia</taxon>
    </lineage>
</organism>
<dbReference type="Gene3D" id="3.30.50.10">
    <property type="entry name" value="Erythroid Transcription Factor GATA-1, subunit A"/>
    <property type="match status" value="1"/>
</dbReference>
<evidence type="ECO:0000256" key="3">
    <source>
        <dbReference type="ARBA" id="ARBA00023125"/>
    </source>
</evidence>
<feature type="region of interest" description="Disordered" evidence="6">
    <location>
        <begin position="1"/>
        <end position="20"/>
    </location>
</feature>
<dbReference type="Gene3D" id="1.10.2020.20">
    <property type="match status" value="1"/>
</dbReference>
<keyword evidence="5" id="KW-0539">Nucleus</keyword>
<evidence type="ECO:0000256" key="5">
    <source>
        <dbReference type="ARBA" id="ARBA00023242"/>
    </source>
</evidence>
<dbReference type="AlphaFoldDB" id="A0A4S4F4W1"/>
<keyword evidence="4" id="KW-0804">Transcription</keyword>
<dbReference type="GO" id="GO:0008270">
    <property type="term" value="F:zinc ion binding"/>
    <property type="evidence" value="ECO:0007669"/>
    <property type="project" value="InterPro"/>
</dbReference>
<feature type="compositionally biased region" description="Basic and acidic residues" evidence="6">
    <location>
        <begin position="1"/>
        <end position="12"/>
    </location>
</feature>
<protein>
    <recommendedName>
        <fullName evidence="7">DEUBAD domain-containing protein</fullName>
    </recommendedName>
</protein>
<sequence length="618" mass="67842">MEKGRGEAKGLEDPPPPGTNWVTVRGLQLRKGLQWGGCRKGGHKLTVKGCRSTFSEFLAVKLLIPIPSTPLWRNGPPEKPVLCNACGSRWRTKGTLVNYTPLHARAEPDEFEDYRVSRVKSISIKNKEAKVLKRKQNNDYAVVGRVDPDYNQFSQKGLDEDTSNRSSSGSAISNSESCMQFGSADASDLTGPAQSNAWDTTVPSRKRTCFNRPKPSSVEKLAKDLHTILHEQQSSHFSGSSEEDLLYESNTPMVSVEIGHGSVLIRHPSSIGREEDSEASSLSVDNKPHPASEAYSHLTALPVHIDNKGANFPSLEIERIKKPNGQGMQQEQIKSSGSSPGFNLLTCAFSVIVYFVLSIFVHRIHSVCLSLHLQDKDIFNFQEFASHLTNEEQKQLLKYLPSIDTARLPDSLKSMFGSPQFKENLSSFQKLLAEGVFDLSLSGVKTEDCRTLKKLALCNFTKSKWVEQYNLLKDVKGKSSNGGSVVPGGPNAIVSGSSTSVKRSRDGQFQNFPGSKTTMKSPKRVMKGSHEHKELMDNDGSCFSPGSQFVLPPPDSSSLMLDSFQFMDESSDQDLLLDVPSNNSFPQAELLLPASSRFGGATLASTSRSSAHPQFGRP</sequence>
<dbReference type="GO" id="GO:0006355">
    <property type="term" value="P:regulation of DNA-templated transcription"/>
    <property type="evidence" value="ECO:0007669"/>
    <property type="project" value="InterPro"/>
</dbReference>
<feature type="compositionally biased region" description="Low complexity" evidence="6">
    <location>
        <begin position="164"/>
        <end position="177"/>
    </location>
</feature>
<evidence type="ECO:0000256" key="1">
    <source>
        <dbReference type="ARBA" id="ARBA00004123"/>
    </source>
</evidence>
<dbReference type="InterPro" id="IPR013088">
    <property type="entry name" value="Znf_NHR/GATA"/>
</dbReference>
<evidence type="ECO:0000256" key="6">
    <source>
        <dbReference type="SAM" id="MobiDB-lite"/>
    </source>
</evidence>
<evidence type="ECO:0000313" key="8">
    <source>
        <dbReference type="EMBL" id="THG23865.1"/>
    </source>
</evidence>
<reference evidence="8 9" key="1">
    <citation type="journal article" date="2018" name="Proc. Natl. Acad. Sci. U.S.A.">
        <title>Draft genome sequence of Camellia sinensis var. sinensis provides insights into the evolution of the tea genome and tea quality.</title>
        <authorList>
            <person name="Wei C."/>
            <person name="Yang H."/>
            <person name="Wang S."/>
            <person name="Zhao J."/>
            <person name="Liu C."/>
            <person name="Gao L."/>
            <person name="Xia E."/>
            <person name="Lu Y."/>
            <person name="Tai Y."/>
            <person name="She G."/>
            <person name="Sun J."/>
            <person name="Cao H."/>
            <person name="Tong W."/>
            <person name="Gao Q."/>
            <person name="Li Y."/>
            <person name="Deng W."/>
            <person name="Jiang X."/>
            <person name="Wang W."/>
            <person name="Chen Q."/>
            <person name="Zhang S."/>
            <person name="Li H."/>
            <person name="Wu J."/>
            <person name="Wang P."/>
            <person name="Li P."/>
            <person name="Shi C."/>
            <person name="Zheng F."/>
            <person name="Jian J."/>
            <person name="Huang B."/>
            <person name="Shan D."/>
            <person name="Shi M."/>
            <person name="Fang C."/>
            <person name="Yue Y."/>
            <person name="Li F."/>
            <person name="Li D."/>
            <person name="Wei S."/>
            <person name="Han B."/>
            <person name="Jiang C."/>
            <person name="Yin Y."/>
            <person name="Xia T."/>
            <person name="Zhang Z."/>
            <person name="Bennetzen J.L."/>
            <person name="Zhao S."/>
            <person name="Wan X."/>
        </authorList>
    </citation>
    <scope>NUCLEOTIDE SEQUENCE [LARGE SCALE GENOMIC DNA]</scope>
    <source>
        <strain evidence="9">cv. Shuchazao</strain>
        <tissue evidence="8">Leaf</tissue>
    </source>
</reference>
<evidence type="ECO:0000256" key="4">
    <source>
        <dbReference type="ARBA" id="ARBA00023163"/>
    </source>
</evidence>
<dbReference type="SUPFAM" id="SSF57716">
    <property type="entry name" value="Glucocorticoid receptor-like (DNA-binding domain)"/>
    <property type="match status" value="1"/>
</dbReference>
<dbReference type="Pfam" id="PF00320">
    <property type="entry name" value="GATA"/>
    <property type="match status" value="1"/>
</dbReference>
<keyword evidence="9" id="KW-1185">Reference proteome</keyword>
<feature type="compositionally biased region" description="Polar residues" evidence="6">
    <location>
        <begin position="496"/>
        <end position="520"/>
    </location>
</feature>
<evidence type="ECO:0000313" key="9">
    <source>
        <dbReference type="Proteomes" id="UP000306102"/>
    </source>
</evidence>
<feature type="domain" description="DEUBAD" evidence="7">
    <location>
        <begin position="364"/>
        <end position="475"/>
    </location>
</feature>
<dbReference type="STRING" id="542762.A0A4S4F4W1"/>
<dbReference type="GO" id="GO:0043565">
    <property type="term" value="F:sequence-specific DNA binding"/>
    <property type="evidence" value="ECO:0007669"/>
    <property type="project" value="InterPro"/>
</dbReference>
<comment type="caution">
    <text evidence="8">The sequence shown here is derived from an EMBL/GenBank/DDBJ whole genome shotgun (WGS) entry which is preliminary data.</text>
</comment>
<dbReference type="PROSITE" id="PS51916">
    <property type="entry name" value="DEUBAD"/>
    <property type="match status" value="1"/>
</dbReference>
<evidence type="ECO:0000259" key="7">
    <source>
        <dbReference type="PROSITE" id="PS51916"/>
    </source>
</evidence>
<keyword evidence="2" id="KW-0805">Transcription regulation</keyword>
<evidence type="ECO:0000256" key="2">
    <source>
        <dbReference type="ARBA" id="ARBA00023015"/>
    </source>
</evidence>
<dbReference type="InterPro" id="IPR044867">
    <property type="entry name" value="DEUBAD_dom"/>
</dbReference>